<gene>
    <name evidence="1" type="ORF">FBUS_10599</name>
</gene>
<dbReference type="EMBL" id="LUCM01010469">
    <property type="protein sequence ID" value="KAA0185414.1"/>
    <property type="molecule type" value="Genomic_DNA"/>
</dbReference>
<reference evidence="1" key="1">
    <citation type="submission" date="2019-05" db="EMBL/GenBank/DDBJ databases">
        <title>Annotation for the trematode Fasciolopsis buski.</title>
        <authorList>
            <person name="Choi Y.-J."/>
        </authorList>
    </citation>
    <scope>NUCLEOTIDE SEQUENCE</scope>
    <source>
        <strain evidence="1">HT</strain>
        <tissue evidence="1">Whole worm</tissue>
    </source>
</reference>
<sequence>MIIYLTRYMPLSMRKRYFCQNFPLLKNVTGQLQTIQQMEQQMHES</sequence>
<evidence type="ECO:0000313" key="1">
    <source>
        <dbReference type="EMBL" id="KAA0185414.1"/>
    </source>
</evidence>
<protein>
    <submittedName>
        <fullName evidence="1">Uncharacterized protein</fullName>
    </submittedName>
</protein>
<organism evidence="1 2">
    <name type="scientific">Fasciolopsis buskii</name>
    <dbReference type="NCBI Taxonomy" id="27845"/>
    <lineage>
        <taxon>Eukaryota</taxon>
        <taxon>Metazoa</taxon>
        <taxon>Spiralia</taxon>
        <taxon>Lophotrochozoa</taxon>
        <taxon>Platyhelminthes</taxon>
        <taxon>Trematoda</taxon>
        <taxon>Digenea</taxon>
        <taxon>Plagiorchiida</taxon>
        <taxon>Echinostomata</taxon>
        <taxon>Echinostomatoidea</taxon>
        <taxon>Fasciolidae</taxon>
        <taxon>Fasciolopsis</taxon>
    </lineage>
</organism>
<evidence type="ECO:0000313" key="2">
    <source>
        <dbReference type="Proteomes" id="UP000728185"/>
    </source>
</evidence>
<accession>A0A8E0RMK3</accession>
<name>A0A8E0RMK3_9TREM</name>
<keyword evidence="2" id="KW-1185">Reference proteome</keyword>
<comment type="caution">
    <text evidence="1">The sequence shown here is derived from an EMBL/GenBank/DDBJ whole genome shotgun (WGS) entry which is preliminary data.</text>
</comment>
<dbReference type="AlphaFoldDB" id="A0A8E0RMK3"/>
<dbReference type="Proteomes" id="UP000728185">
    <property type="component" value="Unassembled WGS sequence"/>
</dbReference>
<proteinExistence type="predicted"/>